<comment type="caution">
    <text evidence="2">The sequence shown here is derived from an EMBL/GenBank/DDBJ whole genome shotgun (WGS) entry which is preliminary data.</text>
</comment>
<dbReference type="KEGG" id="cci:CC1G_13374"/>
<dbReference type="EMBL" id="AACS02000045">
    <property type="protein sequence ID" value="EAU80221.2"/>
    <property type="molecule type" value="Genomic_DNA"/>
</dbReference>
<dbReference type="VEuPathDB" id="FungiDB:CC1G_13374"/>
<gene>
    <name evidence="2" type="ORF">CC1G_13374</name>
</gene>
<proteinExistence type="predicted"/>
<evidence type="ECO:0000313" key="2">
    <source>
        <dbReference type="EMBL" id="EAU80221.2"/>
    </source>
</evidence>
<dbReference type="AlphaFoldDB" id="A8PIN2"/>
<evidence type="ECO:0000256" key="1">
    <source>
        <dbReference type="SAM" id="MobiDB-lite"/>
    </source>
</evidence>
<dbReference type="RefSeq" id="XP_001841598.2">
    <property type="nucleotide sequence ID" value="XM_001841546.2"/>
</dbReference>
<feature type="compositionally biased region" description="Pro residues" evidence="1">
    <location>
        <begin position="46"/>
        <end position="55"/>
    </location>
</feature>
<dbReference type="Proteomes" id="UP000001861">
    <property type="component" value="Unassembled WGS sequence"/>
</dbReference>
<dbReference type="GeneID" id="6018302"/>
<reference evidence="2 3" key="1">
    <citation type="journal article" date="2010" name="Proc. Natl. Acad. Sci. U.S.A.">
        <title>Insights into evolution of multicellular fungi from the assembled chromosomes of the mushroom Coprinopsis cinerea (Coprinus cinereus).</title>
        <authorList>
            <person name="Stajich J.E."/>
            <person name="Wilke S.K."/>
            <person name="Ahren D."/>
            <person name="Au C.H."/>
            <person name="Birren B.W."/>
            <person name="Borodovsky M."/>
            <person name="Burns C."/>
            <person name="Canback B."/>
            <person name="Casselton L.A."/>
            <person name="Cheng C.K."/>
            <person name="Deng J."/>
            <person name="Dietrich F.S."/>
            <person name="Fargo D.C."/>
            <person name="Farman M.L."/>
            <person name="Gathman A.C."/>
            <person name="Goldberg J."/>
            <person name="Guigo R."/>
            <person name="Hoegger P.J."/>
            <person name="Hooker J.B."/>
            <person name="Huggins A."/>
            <person name="James T.Y."/>
            <person name="Kamada T."/>
            <person name="Kilaru S."/>
            <person name="Kodira C."/>
            <person name="Kues U."/>
            <person name="Kupfer D."/>
            <person name="Kwan H.S."/>
            <person name="Lomsadze A."/>
            <person name="Li W."/>
            <person name="Lilly W.W."/>
            <person name="Ma L.J."/>
            <person name="Mackey A.J."/>
            <person name="Manning G."/>
            <person name="Martin F."/>
            <person name="Muraguchi H."/>
            <person name="Natvig D.O."/>
            <person name="Palmerini H."/>
            <person name="Ramesh M.A."/>
            <person name="Rehmeyer C.J."/>
            <person name="Roe B.A."/>
            <person name="Shenoy N."/>
            <person name="Stanke M."/>
            <person name="Ter-Hovhannisyan V."/>
            <person name="Tunlid A."/>
            <person name="Velagapudi R."/>
            <person name="Vision T.J."/>
            <person name="Zeng Q."/>
            <person name="Zolan M.E."/>
            <person name="Pukkila P.J."/>
        </authorList>
    </citation>
    <scope>NUCLEOTIDE SEQUENCE [LARGE SCALE GENOMIC DNA]</scope>
    <source>
        <strain evidence="3">Okayama-7 / 130 / ATCC MYA-4618 / FGSC 9003</strain>
    </source>
</reference>
<organism evidence="2 3">
    <name type="scientific">Coprinopsis cinerea (strain Okayama-7 / 130 / ATCC MYA-4618 / FGSC 9003)</name>
    <name type="common">Inky cap fungus</name>
    <name type="synonym">Hormographiella aspergillata</name>
    <dbReference type="NCBI Taxonomy" id="240176"/>
    <lineage>
        <taxon>Eukaryota</taxon>
        <taxon>Fungi</taxon>
        <taxon>Dikarya</taxon>
        <taxon>Basidiomycota</taxon>
        <taxon>Agaricomycotina</taxon>
        <taxon>Agaricomycetes</taxon>
        <taxon>Agaricomycetidae</taxon>
        <taxon>Agaricales</taxon>
        <taxon>Agaricineae</taxon>
        <taxon>Psathyrellaceae</taxon>
        <taxon>Coprinopsis</taxon>
    </lineage>
</organism>
<protein>
    <submittedName>
        <fullName evidence="2">Uncharacterized protein</fullName>
    </submittedName>
</protein>
<sequence>MSRASANHVYINLTTDDQNACCGFFLIQSSQRCDSHTSPSSLSSPPTSPTHPLPVSPQTKTLPSPSQTQHAPGGTTPFSTSDATRISLDIARHDRTTLMTPGYRWAYEVVEYFTICVRNSANQAAIVTDNAIGLGALGVLTVCCREPLCLGGTNIVMGTSPTSGSGVPLDLRIAGWGNFPC</sequence>
<feature type="compositionally biased region" description="Low complexity" evidence="1">
    <location>
        <begin position="36"/>
        <end position="45"/>
    </location>
</feature>
<feature type="region of interest" description="Disordered" evidence="1">
    <location>
        <begin position="35"/>
        <end position="82"/>
    </location>
</feature>
<name>A8PIN2_COPC7</name>
<evidence type="ECO:0000313" key="3">
    <source>
        <dbReference type="Proteomes" id="UP000001861"/>
    </source>
</evidence>
<dbReference type="HOGENOM" id="CLU_1488944_0_0_1"/>
<accession>A8PIN2</accession>
<keyword evidence="3" id="KW-1185">Reference proteome</keyword>
<feature type="compositionally biased region" description="Polar residues" evidence="1">
    <location>
        <begin position="58"/>
        <end position="82"/>
    </location>
</feature>
<dbReference type="InParanoid" id="A8PIN2"/>